<dbReference type="CDD" id="cd12318">
    <property type="entry name" value="RRM5_RBM19_like"/>
    <property type="match status" value="1"/>
</dbReference>
<dbReference type="Proteomes" id="UP001153069">
    <property type="component" value="Unassembled WGS sequence"/>
</dbReference>
<dbReference type="CDD" id="cd12320">
    <property type="entry name" value="RRM6_RBM19_RRM5_MRD1"/>
    <property type="match status" value="1"/>
</dbReference>
<gene>
    <name evidence="8" type="ORF">SEMRO_737_G195080.1</name>
</gene>
<feature type="compositionally biased region" description="Basic and acidic residues" evidence="6">
    <location>
        <begin position="352"/>
        <end position="361"/>
    </location>
</feature>
<dbReference type="AlphaFoldDB" id="A0A9N8EC13"/>
<keyword evidence="9" id="KW-1185">Reference proteome</keyword>
<reference evidence="8" key="1">
    <citation type="submission" date="2020-06" db="EMBL/GenBank/DDBJ databases">
        <authorList>
            <consortium name="Plant Systems Biology data submission"/>
        </authorList>
    </citation>
    <scope>NUCLEOTIDE SEQUENCE</scope>
    <source>
        <strain evidence="8">D6</strain>
    </source>
</reference>
<name>A0A9N8EC13_9STRA</name>
<evidence type="ECO:0000256" key="4">
    <source>
        <dbReference type="ARBA" id="ARBA00023242"/>
    </source>
</evidence>
<keyword evidence="4" id="KW-0539">Nucleus</keyword>
<feature type="compositionally biased region" description="Acidic residues" evidence="6">
    <location>
        <begin position="235"/>
        <end position="251"/>
    </location>
</feature>
<comment type="caution">
    <text evidence="8">The sequence shown here is derived from an EMBL/GenBank/DDBJ whole genome shotgun (WGS) entry which is preliminary data.</text>
</comment>
<evidence type="ECO:0000313" key="8">
    <source>
        <dbReference type="EMBL" id="CAB9515765.1"/>
    </source>
</evidence>
<feature type="region of interest" description="Disordered" evidence="6">
    <location>
        <begin position="562"/>
        <end position="582"/>
    </location>
</feature>
<feature type="compositionally biased region" description="Acidic residues" evidence="6">
    <location>
        <begin position="289"/>
        <end position="301"/>
    </location>
</feature>
<protein>
    <submittedName>
        <fullName evidence="8">Multiple RNA-binding domain-containing protein 1</fullName>
    </submittedName>
</protein>
<dbReference type="OrthoDB" id="439639at2759"/>
<evidence type="ECO:0000313" key="9">
    <source>
        <dbReference type="Proteomes" id="UP001153069"/>
    </source>
</evidence>
<feature type="compositionally biased region" description="Low complexity" evidence="6">
    <location>
        <begin position="188"/>
        <end position="197"/>
    </location>
</feature>
<dbReference type="SUPFAM" id="SSF54928">
    <property type="entry name" value="RNA-binding domain, RBD"/>
    <property type="match status" value="4"/>
</dbReference>
<dbReference type="InterPro" id="IPR012677">
    <property type="entry name" value="Nucleotide-bd_a/b_plait_sf"/>
</dbReference>
<feature type="domain" description="RRM" evidence="7">
    <location>
        <begin position="699"/>
        <end position="797"/>
    </location>
</feature>
<dbReference type="InterPro" id="IPR051945">
    <property type="entry name" value="RRM_MRD1_RNA_proc_ribogen"/>
</dbReference>
<sequence length="926" mass="102434">MTARSSARDSTSGPQRKRGNVKNKIIGKKKNQPDSAMAPSSSDAPVSSTRLCIKNLPPSFTSLKLREFLEKEFPVRQKGNDDDKLVITDCHVLMHPHKKEQSRRTAFCGFQTTQMAQKVIQLFDQTFALTSRLLVEPAKGPKKSQTQKDESAQKNKNKAITTSKETAAQNNNNNDSKETQSSKKESSRAANSSSSKEMLLAGVGGKNKTKFWSNDLAVPEQKPQTLPLDSNNNQDDNDSSSSDSDDDDDSVASDSSQDSADPLKNATEKSAVVSDLDFLKSKQTLVDNLQEDDDDNDEEDNAQPQPEKPDTDSSSDSDSSSSSDDDSEEEASTQPQAENTPAAADSANRQIVDSKTHHDMNDDNEDETDDYPTSKSLASNRLFVRNVPFTTTEEQLEEHFSSFGTVHECHIPVDDRKISKGFAFVTFDKPQDAAVALQELDGRDFQGRFLHILPSRQKPSENTTNIADVSNLSYKERQELARKQDAAKNTKGWSASFVRGDAVVDSLADRLGIKKGDVLNVKEGLNSGDAAVRLALAETQIIEENRDYFQNHGIDMEALVSMKSSSSSDKEQNEAQSNKRSNKAILVKNLPYDTHVDELTKLFGGVGEAPQRVLLPPSRTIALVEYGHSSDAKKAFRKLAYRRFKSVPIYLEWAPLDSTLPEEENSSSLEKVKQAPPTSSKEVLDNTEEEQPTIDGPTPSIYIKNLNFATTEERLQKYFDSKIGDVRAVRIPTKLAPVKKPRIGSAASNTKDDEMQSLSMGFGFVEFGSQEGAKKALTQLQGTILDGHALELKPSTKSLTQRAAPNRSNTKNPTKVAVRNVPFQASRTELLKLFGSYGQLKRVRLPKKFDGGHRGFAFVEFVTHKEALAAMKSLSRTHLYGRHLVLEWADGDEETGSMGVLRDKAQRDVEGRDTSKQTNRKRQKLS</sequence>
<feature type="compositionally biased region" description="Basic and acidic residues" evidence="6">
    <location>
        <begin position="175"/>
        <end position="187"/>
    </location>
</feature>
<dbReference type="CDD" id="cd12317">
    <property type="entry name" value="RRM4_RBM19_RRM3_MRD1"/>
    <property type="match status" value="1"/>
</dbReference>
<dbReference type="InterPro" id="IPR000504">
    <property type="entry name" value="RRM_dom"/>
</dbReference>
<evidence type="ECO:0000256" key="2">
    <source>
        <dbReference type="ARBA" id="ARBA00022737"/>
    </source>
</evidence>
<dbReference type="CDD" id="cd12316">
    <property type="entry name" value="RRM3_RBM19_RRM2_MRD1"/>
    <property type="match status" value="1"/>
</dbReference>
<evidence type="ECO:0000259" key="7">
    <source>
        <dbReference type="PROSITE" id="PS50102"/>
    </source>
</evidence>
<feature type="region of interest" description="Disordered" evidence="6">
    <location>
        <begin position="1"/>
        <end position="48"/>
    </location>
</feature>
<dbReference type="EMBL" id="CAICTM010000736">
    <property type="protein sequence ID" value="CAB9515765.1"/>
    <property type="molecule type" value="Genomic_DNA"/>
</dbReference>
<feature type="region of interest" description="Disordered" evidence="6">
    <location>
        <begin position="895"/>
        <end position="926"/>
    </location>
</feature>
<dbReference type="SMART" id="SM00360">
    <property type="entry name" value="RRM"/>
    <property type="match status" value="5"/>
</dbReference>
<keyword evidence="2" id="KW-0677">Repeat</keyword>
<dbReference type="InterPro" id="IPR003954">
    <property type="entry name" value="RRM_euk-type"/>
</dbReference>
<feature type="domain" description="RRM" evidence="7">
    <location>
        <begin position="583"/>
        <end position="656"/>
    </location>
</feature>
<evidence type="ECO:0000256" key="5">
    <source>
        <dbReference type="PROSITE-ProRule" id="PRU00176"/>
    </source>
</evidence>
<feature type="compositionally biased region" description="Polar residues" evidence="6">
    <location>
        <begin position="158"/>
        <end position="174"/>
    </location>
</feature>
<evidence type="ECO:0000256" key="1">
    <source>
        <dbReference type="ARBA" id="ARBA00004123"/>
    </source>
</evidence>
<dbReference type="PROSITE" id="PS50102">
    <property type="entry name" value="RRM"/>
    <property type="match status" value="4"/>
</dbReference>
<feature type="domain" description="RRM" evidence="7">
    <location>
        <begin position="814"/>
        <end position="891"/>
    </location>
</feature>
<dbReference type="Pfam" id="PF00076">
    <property type="entry name" value="RRM_1"/>
    <property type="match status" value="4"/>
</dbReference>
<organism evidence="8 9">
    <name type="scientific">Seminavis robusta</name>
    <dbReference type="NCBI Taxonomy" id="568900"/>
    <lineage>
        <taxon>Eukaryota</taxon>
        <taxon>Sar</taxon>
        <taxon>Stramenopiles</taxon>
        <taxon>Ochrophyta</taxon>
        <taxon>Bacillariophyta</taxon>
        <taxon>Bacillariophyceae</taxon>
        <taxon>Bacillariophycidae</taxon>
        <taxon>Naviculales</taxon>
        <taxon>Naviculaceae</taxon>
        <taxon>Seminavis</taxon>
    </lineage>
</organism>
<feature type="compositionally biased region" description="Basic residues" evidence="6">
    <location>
        <begin position="15"/>
        <end position="30"/>
    </location>
</feature>
<dbReference type="PANTHER" id="PTHR48039:SF5">
    <property type="entry name" value="RNA-BINDING PROTEIN 28"/>
    <property type="match status" value="1"/>
</dbReference>
<feature type="region of interest" description="Disordered" evidence="6">
    <location>
        <begin position="222"/>
        <end position="375"/>
    </location>
</feature>
<feature type="region of interest" description="Disordered" evidence="6">
    <location>
        <begin position="137"/>
        <end position="198"/>
    </location>
</feature>
<dbReference type="SMART" id="SM00361">
    <property type="entry name" value="RRM_1"/>
    <property type="match status" value="2"/>
</dbReference>
<feature type="compositionally biased region" description="Basic and acidic residues" evidence="6">
    <location>
        <begin position="901"/>
        <end position="915"/>
    </location>
</feature>
<dbReference type="Gene3D" id="3.30.70.330">
    <property type="match status" value="5"/>
</dbReference>
<dbReference type="GO" id="GO:0003729">
    <property type="term" value="F:mRNA binding"/>
    <property type="evidence" value="ECO:0007669"/>
    <property type="project" value="TreeGrafter"/>
</dbReference>
<dbReference type="InterPro" id="IPR034423">
    <property type="entry name" value="RBM19_RRM5"/>
</dbReference>
<feature type="compositionally biased region" description="Polar residues" evidence="6">
    <location>
        <begin position="1"/>
        <end position="14"/>
    </location>
</feature>
<feature type="compositionally biased region" description="Low complexity" evidence="6">
    <location>
        <begin position="312"/>
        <end position="322"/>
    </location>
</feature>
<evidence type="ECO:0000256" key="3">
    <source>
        <dbReference type="ARBA" id="ARBA00022884"/>
    </source>
</evidence>
<dbReference type="InterPro" id="IPR035979">
    <property type="entry name" value="RBD_domain_sf"/>
</dbReference>
<evidence type="ECO:0000256" key="6">
    <source>
        <dbReference type="SAM" id="MobiDB-lite"/>
    </source>
</evidence>
<feature type="domain" description="RRM" evidence="7">
    <location>
        <begin position="380"/>
        <end position="457"/>
    </location>
</feature>
<comment type="subcellular location">
    <subcellularLocation>
        <location evidence="1">Nucleus</location>
    </subcellularLocation>
</comment>
<dbReference type="PANTHER" id="PTHR48039">
    <property type="entry name" value="RNA-BINDING MOTIF PROTEIN 14B"/>
    <property type="match status" value="1"/>
</dbReference>
<proteinExistence type="predicted"/>
<feature type="compositionally biased region" description="Low complexity" evidence="6">
    <location>
        <begin position="33"/>
        <end position="48"/>
    </location>
</feature>
<feature type="region of interest" description="Disordered" evidence="6">
    <location>
        <begin position="661"/>
        <end position="698"/>
    </location>
</feature>
<dbReference type="GO" id="GO:0005634">
    <property type="term" value="C:nucleus"/>
    <property type="evidence" value="ECO:0007669"/>
    <property type="project" value="UniProtKB-SubCell"/>
</dbReference>
<keyword evidence="3 5" id="KW-0694">RNA-binding</keyword>
<accession>A0A9N8EC13</accession>